<accession>R7S6C4</accession>
<dbReference type="OrthoDB" id="3359487at2759"/>
<gene>
    <name evidence="1" type="ORF">TRAVEDRAFT_108398</name>
</gene>
<dbReference type="SUPFAM" id="SSF53098">
    <property type="entry name" value="Ribonuclease H-like"/>
    <property type="match status" value="1"/>
</dbReference>
<sequence>EVIPYIDILTEHLNDFADDDTLVATVRAAVECGHVVLNKYYEKTDESIVYCIAMILHPAYKTQYFHLHKWIEECIDEAKDIIKEEWETYYK</sequence>
<dbReference type="EMBL" id="JH711809">
    <property type="protein sequence ID" value="EIW51401.1"/>
    <property type="molecule type" value="Genomic_DNA"/>
</dbReference>
<dbReference type="Proteomes" id="UP000054317">
    <property type="component" value="Unassembled WGS sequence"/>
</dbReference>
<dbReference type="InterPro" id="IPR012337">
    <property type="entry name" value="RNaseH-like_sf"/>
</dbReference>
<dbReference type="RefSeq" id="XP_008045716.1">
    <property type="nucleotide sequence ID" value="XM_008047525.1"/>
</dbReference>
<dbReference type="KEGG" id="tvs:TRAVEDRAFT_108398"/>
<dbReference type="GeneID" id="19406776"/>
<dbReference type="AlphaFoldDB" id="R7S6C4"/>
<feature type="non-terminal residue" evidence="1">
    <location>
        <position position="91"/>
    </location>
</feature>
<evidence type="ECO:0000313" key="1">
    <source>
        <dbReference type="EMBL" id="EIW51401.1"/>
    </source>
</evidence>
<organism evidence="1 2">
    <name type="scientific">Trametes versicolor (strain FP-101664)</name>
    <name type="common">White-rot fungus</name>
    <name type="synonym">Coriolus versicolor</name>
    <dbReference type="NCBI Taxonomy" id="717944"/>
    <lineage>
        <taxon>Eukaryota</taxon>
        <taxon>Fungi</taxon>
        <taxon>Dikarya</taxon>
        <taxon>Basidiomycota</taxon>
        <taxon>Agaricomycotina</taxon>
        <taxon>Agaricomycetes</taxon>
        <taxon>Polyporales</taxon>
        <taxon>Polyporaceae</taxon>
        <taxon>Trametes</taxon>
    </lineage>
</organism>
<dbReference type="OMA" id="WIEECID"/>
<evidence type="ECO:0000313" key="2">
    <source>
        <dbReference type="Proteomes" id="UP000054317"/>
    </source>
</evidence>
<feature type="non-terminal residue" evidence="1">
    <location>
        <position position="1"/>
    </location>
</feature>
<reference evidence="2" key="1">
    <citation type="journal article" date="2012" name="Science">
        <title>The Paleozoic origin of enzymatic lignin decomposition reconstructed from 31 fungal genomes.</title>
        <authorList>
            <person name="Floudas D."/>
            <person name="Binder M."/>
            <person name="Riley R."/>
            <person name="Barry K."/>
            <person name="Blanchette R.A."/>
            <person name="Henrissat B."/>
            <person name="Martinez A.T."/>
            <person name="Otillar R."/>
            <person name="Spatafora J.W."/>
            <person name="Yadav J.S."/>
            <person name="Aerts A."/>
            <person name="Benoit I."/>
            <person name="Boyd A."/>
            <person name="Carlson A."/>
            <person name="Copeland A."/>
            <person name="Coutinho P.M."/>
            <person name="de Vries R.P."/>
            <person name="Ferreira P."/>
            <person name="Findley K."/>
            <person name="Foster B."/>
            <person name="Gaskell J."/>
            <person name="Glotzer D."/>
            <person name="Gorecki P."/>
            <person name="Heitman J."/>
            <person name="Hesse C."/>
            <person name="Hori C."/>
            <person name="Igarashi K."/>
            <person name="Jurgens J.A."/>
            <person name="Kallen N."/>
            <person name="Kersten P."/>
            <person name="Kohler A."/>
            <person name="Kuees U."/>
            <person name="Kumar T.K.A."/>
            <person name="Kuo A."/>
            <person name="LaButti K."/>
            <person name="Larrondo L.F."/>
            <person name="Lindquist E."/>
            <person name="Ling A."/>
            <person name="Lombard V."/>
            <person name="Lucas S."/>
            <person name="Lundell T."/>
            <person name="Martin R."/>
            <person name="McLaughlin D.J."/>
            <person name="Morgenstern I."/>
            <person name="Morin E."/>
            <person name="Murat C."/>
            <person name="Nagy L.G."/>
            <person name="Nolan M."/>
            <person name="Ohm R.A."/>
            <person name="Patyshakuliyeva A."/>
            <person name="Rokas A."/>
            <person name="Ruiz-Duenas F.J."/>
            <person name="Sabat G."/>
            <person name="Salamov A."/>
            <person name="Samejima M."/>
            <person name="Schmutz J."/>
            <person name="Slot J.C."/>
            <person name="St John F."/>
            <person name="Stenlid J."/>
            <person name="Sun H."/>
            <person name="Sun S."/>
            <person name="Syed K."/>
            <person name="Tsang A."/>
            <person name="Wiebenga A."/>
            <person name="Young D."/>
            <person name="Pisabarro A."/>
            <person name="Eastwood D.C."/>
            <person name="Martin F."/>
            <person name="Cullen D."/>
            <person name="Grigoriev I.V."/>
            <person name="Hibbett D.S."/>
        </authorList>
    </citation>
    <scope>NUCLEOTIDE SEQUENCE [LARGE SCALE GENOMIC DNA]</scope>
    <source>
        <strain evidence="2">FP-101664</strain>
    </source>
</reference>
<keyword evidence="2" id="KW-1185">Reference proteome</keyword>
<proteinExistence type="predicted"/>
<evidence type="ECO:0008006" key="3">
    <source>
        <dbReference type="Google" id="ProtNLM"/>
    </source>
</evidence>
<name>R7S6C4_TRAVS</name>
<protein>
    <recommendedName>
        <fullName evidence="3">hAT-like transposase RNase-H fold domain-containing protein</fullName>
    </recommendedName>
</protein>